<dbReference type="RefSeq" id="XP_022297762.1">
    <property type="nucleotide sequence ID" value="XM_022442054.1"/>
</dbReference>
<dbReference type="InterPro" id="IPR015943">
    <property type="entry name" value="WD40/YVTN_repeat-like_dom_sf"/>
</dbReference>
<feature type="compositionally biased region" description="Basic residues" evidence="1">
    <location>
        <begin position="30"/>
        <end position="39"/>
    </location>
</feature>
<evidence type="ECO:0000313" key="3">
    <source>
        <dbReference type="RefSeq" id="XP_022297761.1"/>
    </source>
</evidence>
<name>A0A8B8B3D5_CRAVI</name>
<proteinExistence type="predicted"/>
<accession>A0A8B8B3D5</accession>
<protein>
    <submittedName>
        <fullName evidence="3 4">Uncharacterized protein LOC111107085</fullName>
    </submittedName>
</protein>
<evidence type="ECO:0000313" key="2">
    <source>
        <dbReference type="Proteomes" id="UP000694844"/>
    </source>
</evidence>
<dbReference type="KEGG" id="cvn:111107085"/>
<dbReference type="InterPro" id="IPR011042">
    <property type="entry name" value="6-blade_b-propeller_TolB-like"/>
</dbReference>
<dbReference type="Gene3D" id="2.130.10.10">
    <property type="entry name" value="YVTN repeat-like/Quinoprotein amine dehydrogenase"/>
    <property type="match status" value="1"/>
</dbReference>
<sequence length="371" mass="42009">MSESFLKGIEANEAESTTTNKKVDGDRNVKIKHNLRKRKHTDEEDDKEKDTASSSSKQSRTKQTESKRPGKAQQSTVLLERTRRRRTKPRNIVSKANVSSPQDDFAKLFLKKMNIITNINIGMNTCIHGICITNDNLIWVNDSKHHVKLFDSAGNILRSVDLEKSPVFNCCTPNGDLLFTEGYALGARAEVIMVPREGDPRRLADLSTYAKNLCGLLCQEEMIYIVCRSKAPQKYFVIKLDMEGEVIETYRPSPKNVNINHIISHYGRLYVMGTNNSSLFLLENDRISTKDKVNKVSLRDTFTASACVDNHGNVLIGSRLTIYVMDPSLQRLHKIRTDDLGSIRSTAVDHRDQLWIGTYEGNLYAAHYLSI</sequence>
<dbReference type="OrthoDB" id="6158403at2759"/>
<gene>
    <name evidence="3 4" type="primary">LOC111107085</name>
</gene>
<dbReference type="Gene3D" id="2.120.10.30">
    <property type="entry name" value="TolB, C-terminal domain"/>
    <property type="match status" value="1"/>
</dbReference>
<dbReference type="AlphaFoldDB" id="A0A8B8B3D5"/>
<evidence type="ECO:0000313" key="4">
    <source>
        <dbReference type="RefSeq" id="XP_022297762.1"/>
    </source>
</evidence>
<dbReference type="GeneID" id="111107085"/>
<dbReference type="Proteomes" id="UP000694844">
    <property type="component" value="Chromosome 8"/>
</dbReference>
<evidence type="ECO:0000256" key="1">
    <source>
        <dbReference type="SAM" id="MobiDB-lite"/>
    </source>
</evidence>
<organism evidence="2 3">
    <name type="scientific">Crassostrea virginica</name>
    <name type="common">Eastern oyster</name>
    <dbReference type="NCBI Taxonomy" id="6565"/>
    <lineage>
        <taxon>Eukaryota</taxon>
        <taxon>Metazoa</taxon>
        <taxon>Spiralia</taxon>
        <taxon>Lophotrochozoa</taxon>
        <taxon>Mollusca</taxon>
        <taxon>Bivalvia</taxon>
        <taxon>Autobranchia</taxon>
        <taxon>Pteriomorphia</taxon>
        <taxon>Ostreida</taxon>
        <taxon>Ostreoidea</taxon>
        <taxon>Ostreidae</taxon>
        <taxon>Crassostrea</taxon>
    </lineage>
</organism>
<keyword evidence="2" id="KW-1185">Reference proteome</keyword>
<reference evidence="3 4" key="1">
    <citation type="submission" date="2025-04" db="UniProtKB">
        <authorList>
            <consortium name="RefSeq"/>
        </authorList>
    </citation>
    <scope>IDENTIFICATION</scope>
    <source>
        <tissue evidence="3 4">Whole sample</tissue>
    </source>
</reference>
<feature type="region of interest" description="Disordered" evidence="1">
    <location>
        <begin position="1"/>
        <end position="97"/>
    </location>
</feature>
<dbReference type="SUPFAM" id="SSF63829">
    <property type="entry name" value="Calcium-dependent phosphotriesterase"/>
    <property type="match status" value="1"/>
</dbReference>
<dbReference type="RefSeq" id="XP_022297761.1">
    <property type="nucleotide sequence ID" value="XM_022442053.1"/>
</dbReference>